<dbReference type="InterPro" id="IPR013154">
    <property type="entry name" value="ADH-like_N"/>
</dbReference>
<evidence type="ECO:0000313" key="3">
    <source>
        <dbReference type="Proteomes" id="UP001432039"/>
    </source>
</evidence>
<dbReference type="SMART" id="SM00829">
    <property type="entry name" value="PKS_ER"/>
    <property type="match status" value="1"/>
</dbReference>
<dbReference type="SUPFAM" id="SSF50129">
    <property type="entry name" value="GroES-like"/>
    <property type="match status" value="1"/>
</dbReference>
<dbReference type="RefSeq" id="WP_328964833.1">
    <property type="nucleotide sequence ID" value="NZ_CP108090.1"/>
</dbReference>
<accession>A0ABZ1TNX1</accession>
<name>A0ABZ1TNX1_STRVG</name>
<protein>
    <submittedName>
        <fullName evidence="2">NADP-dependent oxidoreductase</fullName>
    </submittedName>
</protein>
<organism evidence="2 3">
    <name type="scientific">Streptomyces virginiae</name>
    <name type="common">Streptomyces cinnamonensis</name>
    <dbReference type="NCBI Taxonomy" id="1961"/>
    <lineage>
        <taxon>Bacteria</taxon>
        <taxon>Bacillati</taxon>
        <taxon>Actinomycetota</taxon>
        <taxon>Actinomycetes</taxon>
        <taxon>Kitasatosporales</taxon>
        <taxon>Streptomycetaceae</taxon>
        <taxon>Streptomyces</taxon>
    </lineage>
</organism>
<dbReference type="Pfam" id="PF08240">
    <property type="entry name" value="ADH_N"/>
    <property type="match status" value="1"/>
</dbReference>
<dbReference type="CDD" id="cd05289">
    <property type="entry name" value="MDR_like_2"/>
    <property type="match status" value="1"/>
</dbReference>
<dbReference type="InterPro" id="IPR020843">
    <property type="entry name" value="ER"/>
</dbReference>
<sequence length="315" mass="32469">MRAYVIDAFGDTPALREVPLPDPGPGEVQIRVRAAGVNPLDFKTAAGELAGSGAEFSFPLTLGFDVAGMVTAAGAGADFAVGDEVFGLVWPHSFEHGSFAEYMTAPRQAALAHRPEGLDPVAAAALPMTGGTAQSVVDWLGLTEGEKLLVVGATGGVGSYALQMAADRGAHVIAVAAAADHEYARSLGAAETIDHRTTDVADAVRSAHPDGIDAVIDLADNAETVSTRIAPLLRDGGRLLSTVFATDPDVLAARGIRAVNFAYRATGEDMARLATGVTAGGLRVAETRNYPLASIDEARTALMNGHVRGKLVVTT</sequence>
<dbReference type="InterPro" id="IPR011032">
    <property type="entry name" value="GroES-like_sf"/>
</dbReference>
<reference evidence="2" key="1">
    <citation type="submission" date="2022-10" db="EMBL/GenBank/DDBJ databases">
        <title>The complete genomes of actinobacterial strains from the NBC collection.</title>
        <authorList>
            <person name="Joergensen T.S."/>
            <person name="Alvarez Arevalo M."/>
            <person name="Sterndorff E.B."/>
            <person name="Faurdal D."/>
            <person name="Vuksanovic O."/>
            <person name="Mourched A.-S."/>
            <person name="Charusanti P."/>
            <person name="Shaw S."/>
            <person name="Blin K."/>
            <person name="Weber T."/>
        </authorList>
    </citation>
    <scope>NUCLEOTIDE SEQUENCE</scope>
    <source>
        <strain evidence="2">NBC_00248</strain>
    </source>
</reference>
<dbReference type="SUPFAM" id="SSF51735">
    <property type="entry name" value="NAD(P)-binding Rossmann-fold domains"/>
    <property type="match status" value="1"/>
</dbReference>
<dbReference type="InterPro" id="IPR052733">
    <property type="entry name" value="Chloroplast_QOR"/>
</dbReference>
<dbReference type="Gene3D" id="3.40.50.720">
    <property type="entry name" value="NAD(P)-binding Rossmann-like Domain"/>
    <property type="match status" value="1"/>
</dbReference>
<dbReference type="Proteomes" id="UP001432039">
    <property type="component" value="Chromosome"/>
</dbReference>
<evidence type="ECO:0000259" key="1">
    <source>
        <dbReference type="SMART" id="SM00829"/>
    </source>
</evidence>
<dbReference type="PANTHER" id="PTHR44013">
    <property type="entry name" value="ZINC-TYPE ALCOHOL DEHYDROGENASE-LIKE PROTEIN C16A3.02C"/>
    <property type="match status" value="1"/>
</dbReference>
<dbReference type="Gene3D" id="3.90.180.10">
    <property type="entry name" value="Medium-chain alcohol dehydrogenases, catalytic domain"/>
    <property type="match status" value="1"/>
</dbReference>
<keyword evidence="3" id="KW-1185">Reference proteome</keyword>
<evidence type="ECO:0000313" key="2">
    <source>
        <dbReference type="EMBL" id="WUQ16568.1"/>
    </source>
</evidence>
<gene>
    <name evidence="2" type="ORF">OG517_36960</name>
</gene>
<feature type="domain" description="Enoyl reductase (ER)" evidence="1">
    <location>
        <begin position="10"/>
        <end position="313"/>
    </location>
</feature>
<dbReference type="Pfam" id="PF13602">
    <property type="entry name" value="ADH_zinc_N_2"/>
    <property type="match status" value="1"/>
</dbReference>
<proteinExistence type="predicted"/>
<dbReference type="InterPro" id="IPR036291">
    <property type="entry name" value="NAD(P)-bd_dom_sf"/>
</dbReference>
<dbReference type="EMBL" id="CP108090">
    <property type="protein sequence ID" value="WUQ16568.1"/>
    <property type="molecule type" value="Genomic_DNA"/>
</dbReference>
<dbReference type="PANTHER" id="PTHR44013:SF1">
    <property type="entry name" value="ZINC-TYPE ALCOHOL DEHYDROGENASE-LIKE PROTEIN C16A3.02C"/>
    <property type="match status" value="1"/>
</dbReference>